<accession>A0A2R6QQM5</accession>
<dbReference type="Proteomes" id="UP000241394">
    <property type="component" value="Chromosome LG13"/>
</dbReference>
<dbReference type="EMBL" id="NKQK01000013">
    <property type="protein sequence ID" value="PSS13423.1"/>
    <property type="molecule type" value="Genomic_DNA"/>
</dbReference>
<dbReference type="PANTHER" id="PTHR34956:SF1">
    <property type="entry name" value="DUF4005 DOMAIN-CONTAINING PROTEIN"/>
    <property type="match status" value="1"/>
</dbReference>
<proteinExistence type="predicted"/>
<evidence type="ECO:0000256" key="1">
    <source>
        <dbReference type="SAM" id="MobiDB-lite"/>
    </source>
</evidence>
<name>A0A2R6QQM5_ACTCC</name>
<protein>
    <submittedName>
        <fullName evidence="2">Uncharacterized protein</fullName>
    </submittedName>
</protein>
<sequence length="133" mass="14977">MDLKTDPSLEMEGSDSDDEVFYAELRRQVLLLTTEDDDDDVNGDFPKNKLPNSFQGSGSGFSGSTLHGICFGWSETEEVNAVPAWLVNLWRNGNGNGTGVFIPRIVKPKRRRKPRGRNSERRRNYKSGANKQE</sequence>
<reference evidence="3" key="2">
    <citation type="journal article" date="2018" name="BMC Genomics">
        <title>A manually annotated Actinidia chinensis var. chinensis (kiwifruit) genome highlights the challenges associated with draft genomes and gene prediction in plants.</title>
        <authorList>
            <person name="Pilkington S.M."/>
            <person name="Crowhurst R."/>
            <person name="Hilario E."/>
            <person name="Nardozza S."/>
            <person name="Fraser L."/>
            <person name="Peng Y."/>
            <person name="Gunaseelan K."/>
            <person name="Simpson R."/>
            <person name="Tahir J."/>
            <person name="Deroles S.C."/>
            <person name="Templeton K."/>
            <person name="Luo Z."/>
            <person name="Davy M."/>
            <person name="Cheng C."/>
            <person name="McNeilage M."/>
            <person name="Scaglione D."/>
            <person name="Liu Y."/>
            <person name="Zhang Q."/>
            <person name="Datson P."/>
            <person name="De Silva N."/>
            <person name="Gardiner S.E."/>
            <person name="Bassett H."/>
            <person name="Chagne D."/>
            <person name="McCallum J."/>
            <person name="Dzierzon H."/>
            <person name="Deng C."/>
            <person name="Wang Y.Y."/>
            <person name="Barron L."/>
            <person name="Manako K."/>
            <person name="Bowen J."/>
            <person name="Foster T.M."/>
            <person name="Erridge Z.A."/>
            <person name="Tiffin H."/>
            <person name="Waite C.N."/>
            <person name="Davies K.M."/>
            <person name="Grierson E.P."/>
            <person name="Laing W.A."/>
            <person name="Kirk R."/>
            <person name="Chen X."/>
            <person name="Wood M."/>
            <person name="Montefiori M."/>
            <person name="Brummell D.A."/>
            <person name="Schwinn K.E."/>
            <person name="Catanach A."/>
            <person name="Fullerton C."/>
            <person name="Li D."/>
            <person name="Meiyalaghan S."/>
            <person name="Nieuwenhuizen N."/>
            <person name="Read N."/>
            <person name="Prakash R."/>
            <person name="Hunter D."/>
            <person name="Zhang H."/>
            <person name="McKenzie M."/>
            <person name="Knabel M."/>
            <person name="Harris A."/>
            <person name="Allan A.C."/>
            <person name="Gleave A."/>
            <person name="Chen A."/>
            <person name="Janssen B.J."/>
            <person name="Plunkett B."/>
            <person name="Ampomah-Dwamena C."/>
            <person name="Voogd C."/>
            <person name="Leif D."/>
            <person name="Lafferty D."/>
            <person name="Souleyre E.J.F."/>
            <person name="Varkonyi-Gasic E."/>
            <person name="Gambi F."/>
            <person name="Hanley J."/>
            <person name="Yao J.L."/>
            <person name="Cheung J."/>
            <person name="David K.M."/>
            <person name="Warren B."/>
            <person name="Marsh K."/>
            <person name="Snowden K.C."/>
            <person name="Lin-Wang K."/>
            <person name="Brian L."/>
            <person name="Martinez-Sanchez M."/>
            <person name="Wang M."/>
            <person name="Ileperuma N."/>
            <person name="Macnee N."/>
            <person name="Campin R."/>
            <person name="McAtee P."/>
            <person name="Drummond R.S.M."/>
            <person name="Espley R.V."/>
            <person name="Ireland H.S."/>
            <person name="Wu R."/>
            <person name="Atkinson R.G."/>
            <person name="Karunairetnam S."/>
            <person name="Bulley S."/>
            <person name="Chunkath S."/>
            <person name="Hanley Z."/>
            <person name="Storey R."/>
            <person name="Thrimawithana A.H."/>
            <person name="Thomson S."/>
            <person name="David C."/>
            <person name="Testolin R."/>
            <person name="Huang H."/>
            <person name="Hellens R.P."/>
            <person name="Schaffer R.J."/>
        </authorList>
    </citation>
    <scope>NUCLEOTIDE SEQUENCE [LARGE SCALE GENOMIC DNA]</scope>
    <source>
        <strain evidence="3">cv. Red5</strain>
    </source>
</reference>
<feature type="region of interest" description="Disordered" evidence="1">
    <location>
        <begin position="94"/>
        <end position="133"/>
    </location>
</feature>
<evidence type="ECO:0000313" key="3">
    <source>
        <dbReference type="Proteomes" id="UP000241394"/>
    </source>
</evidence>
<reference evidence="2 3" key="1">
    <citation type="submission" date="2017-07" db="EMBL/GenBank/DDBJ databases">
        <title>An improved, manually edited Actinidia chinensis var. chinensis (kiwifruit) genome highlights the challenges associated with draft genomes and gene prediction in plants.</title>
        <authorList>
            <person name="Pilkington S."/>
            <person name="Crowhurst R."/>
            <person name="Hilario E."/>
            <person name="Nardozza S."/>
            <person name="Fraser L."/>
            <person name="Peng Y."/>
            <person name="Gunaseelan K."/>
            <person name="Simpson R."/>
            <person name="Tahir J."/>
            <person name="Deroles S."/>
            <person name="Templeton K."/>
            <person name="Luo Z."/>
            <person name="Davy M."/>
            <person name="Cheng C."/>
            <person name="Mcneilage M."/>
            <person name="Scaglione D."/>
            <person name="Liu Y."/>
            <person name="Zhang Q."/>
            <person name="Datson P."/>
            <person name="De Silva N."/>
            <person name="Gardiner S."/>
            <person name="Bassett H."/>
            <person name="Chagne D."/>
            <person name="Mccallum J."/>
            <person name="Dzierzon H."/>
            <person name="Deng C."/>
            <person name="Wang Y.-Y."/>
            <person name="Barron N."/>
            <person name="Manako K."/>
            <person name="Bowen J."/>
            <person name="Foster T."/>
            <person name="Erridge Z."/>
            <person name="Tiffin H."/>
            <person name="Waite C."/>
            <person name="Davies K."/>
            <person name="Grierson E."/>
            <person name="Laing W."/>
            <person name="Kirk R."/>
            <person name="Chen X."/>
            <person name="Wood M."/>
            <person name="Montefiori M."/>
            <person name="Brummell D."/>
            <person name="Schwinn K."/>
            <person name="Catanach A."/>
            <person name="Fullerton C."/>
            <person name="Li D."/>
            <person name="Meiyalaghan S."/>
            <person name="Nieuwenhuizen N."/>
            <person name="Read N."/>
            <person name="Prakash R."/>
            <person name="Hunter D."/>
            <person name="Zhang H."/>
            <person name="Mckenzie M."/>
            <person name="Knabel M."/>
            <person name="Harris A."/>
            <person name="Allan A."/>
            <person name="Chen A."/>
            <person name="Janssen B."/>
            <person name="Plunkett B."/>
            <person name="Dwamena C."/>
            <person name="Voogd C."/>
            <person name="Leif D."/>
            <person name="Lafferty D."/>
            <person name="Souleyre E."/>
            <person name="Varkonyi-Gasic E."/>
            <person name="Gambi F."/>
            <person name="Hanley J."/>
            <person name="Yao J.-L."/>
            <person name="Cheung J."/>
            <person name="David K."/>
            <person name="Warren B."/>
            <person name="Marsh K."/>
            <person name="Snowden K."/>
            <person name="Lin-Wang K."/>
            <person name="Brian L."/>
            <person name="Martinez-Sanchez M."/>
            <person name="Wang M."/>
            <person name="Ileperuma N."/>
            <person name="Macnee N."/>
            <person name="Campin R."/>
            <person name="Mcatee P."/>
            <person name="Drummond R."/>
            <person name="Espley R."/>
            <person name="Ireland H."/>
            <person name="Wu R."/>
            <person name="Atkinson R."/>
            <person name="Karunairetnam S."/>
            <person name="Bulley S."/>
            <person name="Chunkath S."/>
            <person name="Hanley Z."/>
            <person name="Storey R."/>
            <person name="Thrimawithana A."/>
            <person name="Thomson S."/>
            <person name="David C."/>
            <person name="Testolin R."/>
        </authorList>
    </citation>
    <scope>NUCLEOTIDE SEQUENCE [LARGE SCALE GENOMIC DNA]</scope>
    <source>
        <strain evidence="3">cv. Red5</strain>
        <tissue evidence="2">Young leaf</tissue>
    </source>
</reference>
<dbReference type="InParanoid" id="A0A2R6QQM5"/>
<gene>
    <name evidence="2" type="ORF">CEY00_Acc14031</name>
</gene>
<feature type="compositionally biased region" description="Basic residues" evidence="1">
    <location>
        <begin position="106"/>
        <end position="116"/>
    </location>
</feature>
<comment type="caution">
    <text evidence="2">The sequence shown here is derived from an EMBL/GenBank/DDBJ whole genome shotgun (WGS) entry which is preliminary data.</text>
</comment>
<feature type="region of interest" description="Disordered" evidence="1">
    <location>
        <begin position="36"/>
        <end position="58"/>
    </location>
</feature>
<dbReference type="OMA" id="FCSWETH"/>
<dbReference type="OrthoDB" id="1649181at2759"/>
<keyword evidence="3" id="KW-1185">Reference proteome</keyword>
<dbReference type="Gramene" id="PSS13423">
    <property type="protein sequence ID" value="PSS13423"/>
    <property type="gene ID" value="CEY00_Acc14031"/>
</dbReference>
<dbReference type="AlphaFoldDB" id="A0A2R6QQM5"/>
<organism evidence="2 3">
    <name type="scientific">Actinidia chinensis var. chinensis</name>
    <name type="common">Chinese soft-hair kiwi</name>
    <dbReference type="NCBI Taxonomy" id="1590841"/>
    <lineage>
        <taxon>Eukaryota</taxon>
        <taxon>Viridiplantae</taxon>
        <taxon>Streptophyta</taxon>
        <taxon>Embryophyta</taxon>
        <taxon>Tracheophyta</taxon>
        <taxon>Spermatophyta</taxon>
        <taxon>Magnoliopsida</taxon>
        <taxon>eudicotyledons</taxon>
        <taxon>Gunneridae</taxon>
        <taxon>Pentapetalae</taxon>
        <taxon>asterids</taxon>
        <taxon>Ericales</taxon>
        <taxon>Actinidiaceae</taxon>
        <taxon>Actinidia</taxon>
    </lineage>
</organism>
<dbReference type="PANTHER" id="PTHR34956">
    <property type="entry name" value="OS05G0397300 PROTEIN"/>
    <property type="match status" value="1"/>
</dbReference>
<evidence type="ECO:0000313" key="2">
    <source>
        <dbReference type="EMBL" id="PSS13423.1"/>
    </source>
</evidence>